<dbReference type="PATRIC" id="fig|1444770.3.peg.1548"/>
<sequence>MAKEIDDLVMLCSLSNVASCICVWDADPWGQGTDAGIKIARFYVEVGQTRQSVVR</sequence>
<accession>Z9JJJ7</accession>
<dbReference type="AlphaFoldDB" id="Z9JJJ7"/>
<protein>
    <submittedName>
        <fullName evidence="1">Uncharacterized protein</fullName>
    </submittedName>
</protein>
<reference evidence="1 2" key="1">
    <citation type="journal article" date="2014" name="Genome Announc.">
        <title>Draft Genome Sequence of Xylella fastidiosa Pear Leaf Scorch Strain in Taiwan.</title>
        <authorList>
            <person name="Su C.C."/>
            <person name="Deng W.L."/>
            <person name="Jan F.J."/>
            <person name="Chang C.J."/>
            <person name="Huang H."/>
            <person name="Chen J."/>
        </authorList>
    </citation>
    <scope>NUCLEOTIDE SEQUENCE [LARGE SCALE GENOMIC DNA]</scope>
    <source>
        <strain evidence="1 2">PLS229</strain>
    </source>
</reference>
<organism evidence="1 2">
    <name type="scientific">Xylella taiwanensis</name>
    <dbReference type="NCBI Taxonomy" id="1444770"/>
    <lineage>
        <taxon>Bacteria</taxon>
        <taxon>Pseudomonadati</taxon>
        <taxon>Pseudomonadota</taxon>
        <taxon>Gammaproteobacteria</taxon>
        <taxon>Lysobacterales</taxon>
        <taxon>Lysobacteraceae</taxon>
        <taxon>Xylella</taxon>
    </lineage>
</organism>
<name>Z9JJJ7_9GAMM</name>
<proteinExistence type="predicted"/>
<evidence type="ECO:0000313" key="1">
    <source>
        <dbReference type="EMBL" id="EWS78148.1"/>
    </source>
</evidence>
<dbReference type="Proteomes" id="UP000020406">
    <property type="component" value="Unassembled WGS sequence"/>
</dbReference>
<evidence type="ECO:0000313" key="2">
    <source>
        <dbReference type="Proteomes" id="UP000020406"/>
    </source>
</evidence>
<comment type="caution">
    <text evidence="1">The sequence shown here is derived from an EMBL/GenBank/DDBJ whole genome shotgun (WGS) entry which is preliminary data.</text>
</comment>
<dbReference type="EMBL" id="JDSQ01000009">
    <property type="protein sequence ID" value="EWS78148.1"/>
    <property type="molecule type" value="Genomic_DNA"/>
</dbReference>
<gene>
    <name evidence="1" type="ORF">AF72_06500</name>
</gene>